<evidence type="ECO:0000313" key="4">
    <source>
        <dbReference type="EMBL" id="GAA4307603.1"/>
    </source>
</evidence>
<evidence type="ECO:0000256" key="1">
    <source>
        <dbReference type="ARBA" id="ARBA00022729"/>
    </source>
</evidence>
<keyword evidence="2" id="KW-0998">Cell outer membrane</keyword>
<dbReference type="InterPro" id="IPR039426">
    <property type="entry name" value="TonB-dep_rcpt-like"/>
</dbReference>
<dbReference type="Gene3D" id="2.170.130.10">
    <property type="entry name" value="TonB-dependent receptor, plug domain"/>
    <property type="match status" value="1"/>
</dbReference>
<protein>
    <submittedName>
        <fullName evidence="4">TonB-dependent receptor</fullName>
    </submittedName>
</protein>
<keyword evidence="5" id="KW-1185">Reference proteome</keyword>
<keyword evidence="2" id="KW-0812">Transmembrane</keyword>
<evidence type="ECO:0000259" key="3">
    <source>
        <dbReference type="Pfam" id="PF07715"/>
    </source>
</evidence>
<dbReference type="InterPro" id="IPR012910">
    <property type="entry name" value="Plug_dom"/>
</dbReference>
<comment type="subcellular location">
    <subcellularLocation>
        <location evidence="2">Cell outer membrane</location>
        <topology evidence="2">Multi-pass membrane protein</topology>
    </subcellularLocation>
</comment>
<gene>
    <name evidence="4" type="ORF">GCM10023143_14330</name>
</gene>
<proteinExistence type="inferred from homology"/>
<dbReference type="InterPro" id="IPR008969">
    <property type="entry name" value="CarboxyPept-like_regulatory"/>
</dbReference>
<keyword evidence="2" id="KW-0472">Membrane</keyword>
<dbReference type="PANTHER" id="PTHR30069">
    <property type="entry name" value="TONB-DEPENDENT OUTER MEMBRANE RECEPTOR"/>
    <property type="match status" value="1"/>
</dbReference>
<dbReference type="SUPFAM" id="SSF56935">
    <property type="entry name" value="Porins"/>
    <property type="match status" value="1"/>
</dbReference>
<dbReference type="PROSITE" id="PS52016">
    <property type="entry name" value="TONB_DEPENDENT_REC_3"/>
    <property type="match status" value="1"/>
</dbReference>
<keyword evidence="4" id="KW-0675">Receptor</keyword>
<dbReference type="Pfam" id="PF07715">
    <property type="entry name" value="Plug"/>
    <property type="match status" value="1"/>
</dbReference>
<sequence>MAPRETGYYAESKEASLESVLGMLQQQLNVSFNYNSDLVKGKTTRADFNDATRENLSGILYRMLHPLGLSAEKINNRQYIIHREKTAGLRRQPVSYSDDVPERQITGVVTDAETHAPVAGVTVTLKNTSGIGTITDVNGKYALSVPENADTLVFSYLGYITREISVNDKDIVDVILQANQSKLNEVVVVGYGTQSKATVTGSISAVEGSQLSVAPVASTANTLAGRLPGLVSLQSSGQPGSDAASLSIRGFGGALVIVDGVESSFNNIDANEIESVTILKDGAASIYGARAGNGVILVTTKRGHTGKPTITLNSSYTLQQITTMPKPASSGQYAEMKREAWLQSGQPEATAPFTTEQIQKYYDGTDPLYPNTDWYHVLIRDWAPQQQHNLSVRGGSDRVRYYGFLGYLDQGTIWKKNGGNYKRYNIQSNIDADILDNLSLQLDISSILEDRRFPWRGEGAGANTVWQDFWNTLPIYPATLPDPTKISFADGGGTGGAHVVTNSKIAGYDNNESQNLKGTLALNYSFKAVRGLSAKALVNVLQDYSTNKHFTRPVQFYTYDPASTTYTLAGALGSKASLSTTESQGRTITGQFQLNYNHIFAQYHHLTALALYEVIDYSSHYLTAGRIDFLTPAIDQLFAGSTAGMTNNGSASEMGRKSYVGRINYDFKGRYLVETILRADASAKFPSDKRWGYFPSFSLGWVMSEENFMKNSAIVDNLKWRVSYGESGNDGVGNFQYLSGYQYGHTYLLDNGIQQGIVSTGLANPDLTWEKISIYNAGLDFSLWKRKLYGVADVFYRERKGIPATRITTLPSTFGSNLPPENINSLNDRGFELQLGTAGSRNDLLWDLSGNISWSRARWDHYEEPVYNDPDQNRIYRQSGRWTDRQYGYVSDGLFTSQKQIDDLGFDQDNQGNVSLREGDIRYKDTNSDGKLDWKDQVEIGKGTVPHWMFGFNINLKYKDFDLSTLFQGAFGYYDYIVLTHGNLPPELVYSLRWTEENNNPDASVPRLGGASTNGLTSDYYYKKAGYMRLKALSVGYNLPRMWLEKIGLSQVRFYFAANNILTFDKLKKYDLDPEAPSGNAAYYYPQQKTMTFGANISF</sequence>
<comment type="similarity">
    <text evidence="2">Belongs to the TonB-dependent receptor family.</text>
</comment>
<dbReference type="NCBIfam" id="TIGR04056">
    <property type="entry name" value="OMP_RagA_SusC"/>
    <property type="match status" value="1"/>
</dbReference>
<keyword evidence="1" id="KW-0732">Signal</keyword>
<dbReference type="Gene3D" id="2.60.40.1120">
    <property type="entry name" value="Carboxypeptidase-like, regulatory domain"/>
    <property type="match status" value="1"/>
</dbReference>
<reference evidence="5" key="1">
    <citation type="journal article" date="2019" name="Int. J. Syst. Evol. Microbiol.">
        <title>The Global Catalogue of Microorganisms (GCM) 10K type strain sequencing project: providing services to taxonomists for standard genome sequencing and annotation.</title>
        <authorList>
            <consortium name="The Broad Institute Genomics Platform"/>
            <consortium name="The Broad Institute Genome Sequencing Center for Infectious Disease"/>
            <person name="Wu L."/>
            <person name="Ma J."/>
        </authorList>
    </citation>
    <scope>NUCLEOTIDE SEQUENCE [LARGE SCALE GENOMIC DNA]</scope>
    <source>
        <strain evidence="5">JCM 17664</strain>
    </source>
</reference>
<feature type="domain" description="TonB-dependent receptor plug" evidence="3">
    <location>
        <begin position="196"/>
        <end position="295"/>
    </location>
</feature>
<comment type="caution">
    <text evidence="4">The sequence shown here is derived from an EMBL/GenBank/DDBJ whole genome shotgun (WGS) entry which is preliminary data.</text>
</comment>
<organism evidence="4 5">
    <name type="scientific">Compostibacter hankyongensis</name>
    <dbReference type="NCBI Taxonomy" id="1007089"/>
    <lineage>
        <taxon>Bacteria</taxon>
        <taxon>Pseudomonadati</taxon>
        <taxon>Bacteroidota</taxon>
        <taxon>Chitinophagia</taxon>
        <taxon>Chitinophagales</taxon>
        <taxon>Chitinophagaceae</taxon>
        <taxon>Compostibacter</taxon>
    </lineage>
</organism>
<evidence type="ECO:0000313" key="5">
    <source>
        <dbReference type="Proteomes" id="UP001501207"/>
    </source>
</evidence>
<name>A0ABP8FN28_9BACT</name>
<dbReference type="InterPro" id="IPR023997">
    <property type="entry name" value="TonB-dep_OMP_SusC/RagA_CS"/>
</dbReference>
<dbReference type="PANTHER" id="PTHR30069:SF29">
    <property type="entry name" value="HEMOGLOBIN AND HEMOGLOBIN-HAPTOGLOBIN-BINDING PROTEIN 1-RELATED"/>
    <property type="match status" value="1"/>
</dbReference>
<dbReference type="Pfam" id="PF13715">
    <property type="entry name" value="CarbopepD_reg_2"/>
    <property type="match status" value="1"/>
</dbReference>
<dbReference type="EMBL" id="BAABFN010000002">
    <property type="protein sequence ID" value="GAA4307603.1"/>
    <property type="molecule type" value="Genomic_DNA"/>
</dbReference>
<dbReference type="InterPro" id="IPR023996">
    <property type="entry name" value="TonB-dep_OMP_SusC/RagA"/>
</dbReference>
<dbReference type="InterPro" id="IPR037066">
    <property type="entry name" value="Plug_dom_sf"/>
</dbReference>
<dbReference type="Proteomes" id="UP001501207">
    <property type="component" value="Unassembled WGS sequence"/>
</dbReference>
<keyword evidence="2" id="KW-1134">Transmembrane beta strand</keyword>
<dbReference type="SUPFAM" id="SSF49464">
    <property type="entry name" value="Carboxypeptidase regulatory domain-like"/>
    <property type="match status" value="1"/>
</dbReference>
<dbReference type="NCBIfam" id="TIGR04057">
    <property type="entry name" value="SusC_RagA_signa"/>
    <property type="match status" value="1"/>
</dbReference>
<accession>A0ABP8FN28</accession>
<keyword evidence="2" id="KW-0813">Transport</keyword>
<evidence type="ECO:0000256" key="2">
    <source>
        <dbReference type="PROSITE-ProRule" id="PRU01360"/>
    </source>
</evidence>